<proteinExistence type="predicted"/>
<name>A0ABR9F2R8_9GAMM</name>
<keyword evidence="3" id="KW-1185">Reference proteome</keyword>
<dbReference type="InterPro" id="IPR007138">
    <property type="entry name" value="ABM_dom"/>
</dbReference>
<evidence type="ECO:0000313" key="3">
    <source>
        <dbReference type="Proteomes" id="UP001645039"/>
    </source>
</evidence>
<dbReference type="SUPFAM" id="SSF54909">
    <property type="entry name" value="Dimeric alpha+beta barrel"/>
    <property type="match status" value="1"/>
</dbReference>
<dbReference type="Proteomes" id="UP001645039">
    <property type="component" value="Unassembled WGS sequence"/>
</dbReference>
<dbReference type="RefSeq" id="WP_096282339.1">
    <property type="nucleotide sequence ID" value="NZ_CBCSBM010000008.1"/>
</dbReference>
<dbReference type="EMBL" id="RRZD01000009">
    <property type="protein sequence ID" value="MBE0400769.1"/>
    <property type="molecule type" value="Genomic_DNA"/>
</dbReference>
<dbReference type="GO" id="GO:0004497">
    <property type="term" value="F:monooxygenase activity"/>
    <property type="evidence" value="ECO:0007669"/>
    <property type="project" value="UniProtKB-KW"/>
</dbReference>
<dbReference type="Pfam" id="PF03992">
    <property type="entry name" value="ABM"/>
    <property type="match status" value="1"/>
</dbReference>
<organism evidence="2 3">
    <name type="scientific">Halomonas casei</name>
    <dbReference type="NCBI Taxonomy" id="2742613"/>
    <lineage>
        <taxon>Bacteria</taxon>
        <taxon>Pseudomonadati</taxon>
        <taxon>Pseudomonadota</taxon>
        <taxon>Gammaproteobacteria</taxon>
        <taxon>Oceanospirillales</taxon>
        <taxon>Halomonadaceae</taxon>
        <taxon>Halomonas</taxon>
    </lineage>
</organism>
<protein>
    <submittedName>
        <fullName evidence="2">Antibiotic biosynthesis monooxygenase</fullName>
    </submittedName>
</protein>
<keyword evidence="2" id="KW-0503">Monooxygenase</keyword>
<evidence type="ECO:0000259" key="1">
    <source>
        <dbReference type="PROSITE" id="PS51725"/>
    </source>
</evidence>
<sequence>MPKVTLKGFIAVPDSDLEAVKTGLVDHRALTLEEPGCMTFEVAQNSADPCRFDVYEEFVDRAAFERHQQRVANSDWGQLTRNVTRHYEVFE</sequence>
<comment type="caution">
    <text evidence="2">The sequence shown here is derived from an EMBL/GenBank/DDBJ whole genome shotgun (WGS) entry which is preliminary data.</text>
</comment>
<reference evidence="2 3" key="1">
    <citation type="submission" date="2020-07" db="EMBL/GenBank/DDBJ databases">
        <title>Halophilic bacteria isolated from french cheeses.</title>
        <authorList>
            <person name="Kothe C.I."/>
            <person name="Farah-Kraiem B."/>
            <person name="Renault P."/>
            <person name="Dridi B."/>
        </authorList>
    </citation>
    <scope>NUCLEOTIDE SEQUENCE [LARGE SCALE GENOMIC DNA]</scope>
    <source>
        <strain evidence="2 3">FME1</strain>
    </source>
</reference>
<dbReference type="Gene3D" id="3.30.70.100">
    <property type="match status" value="1"/>
</dbReference>
<dbReference type="InterPro" id="IPR011008">
    <property type="entry name" value="Dimeric_a/b-barrel"/>
</dbReference>
<accession>A0ABR9F2R8</accession>
<evidence type="ECO:0000313" key="2">
    <source>
        <dbReference type="EMBL" id="MBE0400769.1"/>
    </source>
</evidence>
<feature type="domain" description="ABM" evidence="1">
    <location>
        <begin position="4"/>
        <end position="91"/>
    </location>
</feature>
<gene>
    <name evidence="2" type="ORF">EI168_11705</name>
</gene>
<keyword evidence="2" id="KW-0560">Oxidoreductase</keyword>
<dbReference type="PROSITE" id="PS51725">
    <property type="entry name" value="ABM"/>
    <property type="match status" value="1"/>
</dbReference>